<dbReference type="PROSITE" id="PS00306">
    <property type="entry name" value="CASEIN_ALPHA_BETA"/>
    <property type="match status" value="1"/>
</dbReference>
<comment type="subcellular location">
    <subcellularLocation>
        <location evidence="2">Secreted</location>
    </subcellularLocation>
</comment>
<evidence type="ECO:0000256" key="9">
    <source>
        <dbReference type="SAM" id="MobiDB-lite"/>
    </source>
</evidence>
<feature type="compositionally biased region" description="Basic and acidic residues" evidence="9">
    <location>
        <begin position="64"/>
        <end position="80"/>
    </location>
</feature>
<organism evidence="11">
    <name type="scientific">Lama glama</name>
    <name type="common">Llama</name>
    <dbReference type="NCBI Taxonomy" id="9844"/>
    <lineage>
        <taxon>Eukaryota</taxon>
        <taxon>Metazoa</taxon>
        <taxon>Chordata</taxon>
        <taxon>Craniata</taxon>
        <taxon>Vertebrata</taxon>
        <taxon>Euteleostomi</taxon>
        <taxon>Mammalia</taxon>
        <taxon>Eutheria</taxon>
        <taxon>Laurasiatheria</taxon>
        <taxon>Artiodactyla</taxon>
        <taxon>Tylopoda</taxon>
        <taxon>Camelidae</taxon>
        <taxon>Lama</taxon>
    </lineage>
</organism>
<dbReference type="InterPro" id="IPR001588">
    <property type="entry name" value="Casein"/>
</dbReference>
<evidence type="ECO:0000256" key="8">
    <source>
        <dbReference type="ARBA" id="ARBA00022743"/>
    </source>
</evidence>
<feature type="region of interest" description="Disordered" evidence="9">
    <location>
        <begin position="64"/>
        <end position="99"/>
    </location>
</feature>
<comment type="function">
    <text evidence="1">Important role in the capacity of milk to transport calcium phosphate.</text>
</comment>
<protein>
    <recommendedName>
        <fullName evidence="4">Alpha-S1-casein</fullName>
    </recommendedName>
</protein>
<gene>
    <name evidence="11" type="primary">CSN1S1</name>
</gene>
<evidence type="ECO:0000256" key="5">
    <source>
        <dbReference type="ARBA" id="ARBA00022525"/>
    </source>
</evidence>
<keyword evidence="6" id="KW-0597">Phosphoprotein</keyword>
<name>A0A0D6DR36_LAMGL</name>
<feature type="chain" id="PRO_5012023064" description="Alpha-S1-casein" evidence="10">
    <location>
        <begin position="16"/>
        <end position="230"/>
    </location>
</feature>
<accession>A0A0D6DR36</accession>
<evidence type="ECO:0000256" key="3">
    <source>
        <dbReference type="ARBA" id="ARBA00010179"/>
    </source>
</evidence>
<dbReference type="InterPro" id="IPR026999">
    <property type="entry name" value="Alpha-s1_casein"/>
</dbReference>
<keyword evidence="7 10" id="KW-0732">Signal</keyword>
<feature type="region of interest" description="Disordered" evidence="9">
    <location>
        <begin position="208"/>
        <end position="230"/>
    </location>
</feature>
<proteinExistence type="evidence at transcript level"/>
<keyword evidence="5" id="KW-0964">Secreted</keyword>
<dbReference type="PANTHER" id="PTHR10240">
    <property type="entry name" value="ALPHA-S1-CASEIN"/>
    <property type="match status" value="1"/>
</dbReference>
<feature type="signal peptide" evidence="10">
    <location>
        <begin position="1"/>
        <end position="15"/>
    </location>
</feature>
<evidence type="ECO:0000313" key="11">
    <source>
        <dbReference type="EMBL" id="CDW16861.1"/>
    </source>
</evidence>
<evidence type="ECO:0000256" key="2">
    <source>
        <dbReference type="ARBA" id="ARBA00004613"/>
    </source>
</evidence>
<dbReference type="GO" id="GO:1903494">
    <property type="term" value="P:response to dehydroepiandrosterone"/>
    <property type="evidence" value="ECO:0007669"/>
    <property type="project" value="TreeGrafter"/>
</dbReference>
<dbReference type="GO" id="GO:0005615">
    <property type="term" value="C:extracellular space"/>
    <property type="evidence" value="ECO:0007669"/>
    <property type="project" value="TreeGrafter"/>
</dbReference>
<dbReference type="GO" id="GO:0032570">
    <property type="term" value="P:response to progesterone"/>
    <property type="evidence" value="ECO:0007669"/>
    <property type="project" value="TreeGrafter"/>
</dbReference>
<keyword evidence="8" id="KW-0494">Milk protein</keyword>
<evidence type="ECO:0000256" key="1">
    <source>
        <dbReference type="ARBA" id="ARBA00003383"/>
    </source>
</evidence>
<evidence type="ECO:0000256" key="4">
    <source>
        <dbReference type="ARBA" id="ARBA00021479"/>
    </source>
</evidence>
<dbReference type="EMBL" id="LK999986">
    <property type="protein sequence ID" value="CDW16861.1"/>
    <property type="molecule type" value="mRNA"/>
</dbReference>
<sequence length="230" mass="26758">MKLLILTCLVAVALARPKYPLRYPEVFQNEPDSIQEVLNKRKILELAVVSPIQFRQENIDELKDTRNEPTEDHIMEDTERTVSGSSSSEEVVSSTTEQKDILKEDMPSQRILEELHRLNKYKLLQLEAIRDQKLIPRVKLSSHPYLEQLYRINEDNHPQLGEPVKVVTQEQAYFHLEPFQQFFQLGASPYVAWYYPPQVMQYIAHPSSHDTPEGIASEDGGKTDVMPQWW</sequence>
<dbReference type="InterPro" id="IPR031305">
    <property type="entry name" value="Casein_CS"/>
</dbReference>
<dbReference type="PANTHER" id="PTHR10240:SF0">
    <property type="entry name" value="ALPHA-S1-CASEIN"/>
    <property type="match status" value="1"/>
</dbReference>
<evidence type="ECO:0000256" key="10">
    <source>
        <dbReference type="SAM" id="SignalP"/>
    </source>
</evidence>
<dbReference type="GO" id="GO:0032355">
    <property type="term" value="P:response to estradiol"/>
    <property type="evidence" value="ECO:0007669"/>
    <property type="project" value="TreeGrafter"/>
</dbReference>
<comment type="similarity">
    <text evidence="3">Belongs to the alpha-casein family.</text>
</comment>
<dbReference type="GO" id="GO:1903496">
    <property type="term" value="P:response to 11-deoxycorticosterone"/>
    <property type="evidence" value="ECO:0007669"/>
    <property type="project" value="TreeGrafter"/>
</dbReference>
<feature type="compositionally biased region" description="Low complexity" evidence="9">
    <location>
        <begin position="81"/>
        <end position="96"/>
    </location>
</feature>
<evidence type="ECO:0000256" key="6">
    <source>
        <dbReference type="ARBA" id="ARBA00022553"/>
    </source>
</evidence>
<dbReference type="AlphaFoldDB" id="A0A0D6DR36"/>
<dbReference type="Pfam" id="PF00363">
    <property type="entry name" value="Casein"/>
    <property type="match status" value="1"/>
</dbReference>
<reference evidence="11" key="1">
    <citation type="journal article" date="2015" name="PLoS ONE">
        <title>Molecular characterization of the llamas (Lama glama) casein cluster genes transcripts (CSN1S1, CSN2, CSN1S2, CSN3) and regulatory regions.</title>
        <authorList>
            <person name="Pauciullo A."/>
            <person name="Erhardt G."/>
        </authorList>
    </citation>
    <scope>NUCLEOTIDE SEQUENCE</scope>
    <source>
        <tissue evidence="11">Milk</tissue>
    </source>
</reference>
<evidence type="ECO:0000256" key="7">
    <source>
        <dbReference type="ARBA" id="ARBA00022729"/>
    </source>
</evidence>